<feature type="transmembrane region" description="Helical" evidence="7">
    <location>
        <begin position="294"/>
        <end position="320"/>
    </location>
</feature>
<dbReference type="Pfam" id="PF00528">
    <property type="entry name" value="BPD_transp_1"/>
    <property type="match status" value="1"/>
</dbReference>
<evidence type="ECO:0000256" key="6">
    <source>
        <dbReference type="ARBA" id="ARBA00023136"/>
    </source>
</evidence>
<evidence type="ECO:0000259" key="8">
    <source>
        <dbReference type="PROSITE" id="PS50928"/>
    </source>
</evidence>
<dbReference type="PANTHER" id="PTHR43163:SF9">
    <property type="entry name" value="ABC TRANSPORTER PERMEASE PROTEIN"/>
    <property type="match status" value="1"/>
</dbReference>
<dbReference type="SUPFAM" id="SSF161098">
    <property type="entry name" value="MetI-like"/>
    <property type="match status" value="1"/>
</dbReference>
<evidence type="ECO:0000256" key="5">
    <source>
        <dbReference type="ARBA" id="ARBA00022989"/>
    </source>
</evidence>
<evidence type="ECO:0000256" key="1">
    <source>
        <dbReference type="ARBA" id="ARBA00004651"/>
    </source>
</evidence>
<dbReference type="PROSITE" id="PS50928">
    <property type="entry name" value="ABC_TM1"/>
    <property type="match status" value="1"/>
</dbReference>
<dbReference type="EMBL" id="BAAAQN010000015">
    <property type="protein sequence ID" value="GAA2029120.1"/>
    <property type="molecule type" value="Genomic_DNA"/>
</dbReference>
<feature type="transmembrane region" description="Helical" evidence="7">
    <location>
        <begin position="255"/>
        <end position="274"/>
    </location>
</feature>
<evidence type="ECO:0000256" key="7">
    <source>
        <dbReference type="RuleBase" id="RU363032"/>
    </source>
</evidence>
<dbReference type="InterPro" id="IPR035906">
    <property type="entry name" value="MetI-like_sf"/>
</dbReference>
<gene>
    <name evidence="9" type="ORF">GCM10009839_30630</name>
</gene>
<dbReference type="CDD" id="cd06261">
    <property type="entry name" value="TM_PBP2"/>
    <property type="match status" value="1"/>
</dbReference>
<dbReference type="RefSeq" id="WP_344666262.1">
    <property type="nucleotide sequence ID" value="NZ_BAAAQN010000015.1"/>
</dbReference>
<evidence type="ECO:0000313" key="10">
    <source>
        <dbReference type="Proteomes" id="UP001500751"/>
    </source>
</evidence>
<proteinExistence type="inferred from homology"/>
<keyword evidence="5 7" id="KW-1133">Transmembrane helix</keyword>
<keyword evidence="2 7" id="KW-0813">Transport</keyword>
<dbReference type="Gene3D" id="1.10.3720.10">
    <property type="entry name" value="MetI-like"/>
    <property type="match status" value="1"/>
</dbReference>
<feature type="transmembrane region" description="Helical" evidence="7">
    <location>
        <begin position="103"/>
        <end position="124"/>
    </location>
</feature>
<comment type="subcellular location">
    <subcellularLocation>
        <location evidence="1 7">Cell membrane</location>
        <topology evidence="1 7">Multi-pass membrane protein</topology>
    </subcellularLocation>
</comment>
<keyword evidence="10" id="KW-1185">Reference proteome</keyword>
<evidence type="ECO:0000256" key="4">
    <source>
        <dbReference type="ARBA" id="ARBA00022692"/>
    </source>
</evidence>
<evidence type="ECO:0000313" key="9">
    <source>
        <dbReference type="EMBL" id="GAA2029120.1"/>
    </source>
</evidence>
<dbReference type="InterPro" id="IPR000515">
    <property type="entry name" value="MetI-like"/>
</dbReference>
<feature type="transmembrane region" description="Helical" evidence="7">
    <location>
        <begin position="12"/>
        <end position="31"/>
    </location>
</feature>
<organism evidence="9 10">
    <name type="scientific">Catenulispora yoronensis</name>
    <dbReference type="NCBI Taxonomy" id="450799"/>
    <lineage>
        <taxon>Bacteria</taxon>
        <taxon>Bacillati</taxon>
        <taxon>Actinomycetota</taxon>
        <taxon>Actinomycetes</taxon>
        <taxon>Catenulisporales</taxon>
        <taxon>Catenulisporaceae</taxon>
        <taxon>Catenulispora</taxon>
    </lineage>
</organism>
<protein>
    <submittedName>
        <fullName evidence="9">ABC transporter permease</fullName>
    </submittedName>
</protein>
<sequence length="326" mass="35010">MGPFLLRRIVNYLVLISIATCLGYLLAAASLNPREHFAERRPQPPAAVVDATLDQLNLNDKTPLPERFGHWARGVAGGDLGRTIDDTSVSAEMGRRVGVTLRLVAVGATTGALAGVALGFFSAIRQYRPSDHAVTFLSFLVLSTPVFLLAVLLKIGAVKVNQAAGTTLLPYTNETTPGLGGGWFHHLTDRAQHLVVPTLSLMLGQAALFSRYQRSAMLDVLGADYIRTARATGMRRGPALVKHGLRTALIPMATLFAYQMGLLLTGVTFTEKIFGWHGMGEWLVDAINRADVNAVAAIVLFTAVLVLIAGLVSDLAHALLDPRVRV</sequence>
<comment type="similarity">
    <text evidence="7">Belongs to the binding-protein-dependent transport system permease family.</text>
</comment>
<name>A0ABN2U697_9ACTN</name>
<comment type="caution">
    <text evidence="9">The sequence shown here is derived from an EMBL/GenBank/DDBJ whole genome shotgun (WGS) entry which is preliminary data.</text>
</comment>
<accession>A0ABN2U697</accession>
<reference evidence="9 10" key="1">
    <citation type="journal article" date="2019" name="Int. J. Syst. Evol. Microbiol.">
        <title>The Global Catalogue of Microorganisms (GCM) 10K type strain sequencing project: providing services to taxonomists for standard genome sequencing and annotation.</title>
        <authorList>
            <consortium name="The Broad Institute Genomics Platform"/>
            <consortium name="The Broad Institute Genome Sequencing Center for Infectious Disease"/>
            <person name="Wu L."/>
            <person name="Ma J."/>
        </authorList>
    </citation>
    <scope>NUCLEOTIDE SEQUENCE [LARGE SCALE GENOMIC DNA]</scope>
    <source>
        <strain evidence="9 10">JCM 16014</strain>
    </source>
</reference>
<feature type="transmembrane region" description="Helical" evidence="7">
    <location>
        <begin position="136"/>
        <end position="153"/>
    </location>
</feature>
<keyword evidence="3" id="KW-1003">Cell membrane</keyword>
<dbReference type="PANTHER" id="PTHR43163">
    <property type="entry name" value="DIPEPTIDE TRANSPORT SYSTEM PERMEASE PROTEIN DPPB-RELATED"/>
    <property type="match status" value="1"/>
</dbReference>
<keyword evidence="6 7" id="KW-0472">Membrane</keyword>
<evidence type="ECO:0000256" key="2">
    <source>
        <dbReference type="ARBA" id="ARBA00022448"/>
    </source>
</evidence>
<feature type="domain" description="ABC transmembrane type-1" evidence="8">
    <location>
        <begin position="97"/>
        <end position="313"/>
    </location>
</feature>
<keyword evidence="4 7" id="KW-0812">Transmembrane</keyword>
<dbReference type="Proteomes" id="UP001500751">
    <property type="component" value="Unassembled WGS sequence"/>
</dbReference>
<evidence type="ECO:0000256" key="3">
    <source>
        <dbReference type="ARBA" id="ARBA00022475"/>
    </source>
</evidence>